<dbReference type="Gene3D" id="3.40.470.10">
    <property type="entry name" value="Uracil-DNA glycosylase-like domain"/>
    <property type="match status" value="1"/>
</dbReference>
<evidence type="ECO:0000313" key="3">
    <source>
        <dbReference type="Proteomes" id="UP000231638"/>
    </source>
</evidence>
<accession>A0A2D3W9Y7</accession>
<evidence type="ECO:0000259" key="1">
    <source>
        <dbReference type="SMART" id="SM00986"/>
    </source>
</evidence>
<dbReference type="NCBIfam" id="TIGR04274">
    <property type="entry name" value="hypoxanDNAglyco"/>
    <property type="match status" value="1"/>
</dbReference>
<dbReference type="STRING" id="366522.GCA_001548055_00388"/>
<dbReference type="SUPFAM" id="SSF52141">
    <property type="entry name" value="Uracil-DNA glycosylase-like"/>
    <property type="match status" value="1"/>
</dbReference>
<dbReference type="EMBL" id="DLUG01000024">
    <property type="protein sequence ID" value="DAB37218.1"/>
    <property type="molecule type" value="Genomic_DNA"/>
</dbReference>
<reference evidence="2 3" key="1">
    <citation type="journal article" date="2017" name="Front. Microbiol.">
        <title>Comparative Genomic Analysis of the Class Epsilonproteobacteria and Proposed Reclassification to Epsilonbacteraeota (phyl. nov.).</title>
        <authorList>
            <person name="Waite D.W."/>
            <person name="Vanwonterghem I."/>
            <person name="Rinke C."/>
            <person name="Parks D.H."/>
            <person name="Zhang Y."/>
            <person name="Takai K."/>
            <person name="Sievert S.M."/>
            <person name="Simon J."/>
            <person name="Campbell B.J."/>
            <person name="Hanson T.E."/>
            <person name="Woyke T."/>
            <person name="Klotz M.G."/>
            <person name="Hugenholtz P."/>
        </authorList>
    </citation>
    <scope>NUCLEOTIDE SEQUENCE [LARGE SCALE GENOMIC DNA]</scope>
    <source>
        <strain evidence="2">UBA11420</strain>
    </source>
</reference>
<name>A0A2D3W9Y7_9BACT</name>
<dbReference type="CDD" id="cd10032">
    <property type="entry name" value="UDG-F6_HDG"/>
    <property type="match status" value="1"/>
</dbReference>
<dbReference type="AlphaFoldDB" id="A0A2D3W9Y7"/>
<dbReference type="InterPro" id="IPR005122">
    <property type="entry name" value="Uracil-DNA_glycosylase-like"/>
</dbReference>
<dbReference type="Proteomes" id="UP000231638">
    <property type="component" value="Unassembled WGS sequence"/>
</dbReference>
<sequence length="158" mass="17418">MLYHPFEPVYDATSRVLVLGSFPSVKSREEAFYYAHPQNRFWKVIAALHGVEPPCDLEAKKALLHASGIAIWDVIRCCDIVGSSDATIQNACGNDLQSVLHAARIERIFCNGQTAAKLYRIHCEPLTKLPAQTLPSTSPANAAWTLEKLIVAWSSLLA</sequence>
<dbReference type="Pfam" id="PF03167">
    <property type="entry name" value="UDG"/>
    <property type="match status" value="1"/>
</dbReference>
<comment type="caution">
    <text evidence="2">The sequence shown here is derived from an EMBL/GenBank/DDBJ whole genome shotgun (WGS) entry which is preliminary data.</text>
</comment>
<protein>
    <submittedName>
        <fullName evidence="2">DNA-deoxyinosine glycosylase</fullName>
    </submittedName>
</protein>
<dbReference type="InterPro" id="IPR036895">
    <property type="entry name" value="Uracil-DNA_glycosylase-like_sf"/>
</dbReference>
<evidence type="ECO:0000313" key="2">
    <source>
        <dbReference type="EMBL" id="DAB37218.1"/>
    </source>
</evidence>
<gene>
    <name evidence="2" type="ORF">CFH80_00770</name>
</gene>
<proteinExistence type="predicted"/>
<feature type="domain" description="Uracil-DNA glycosylase-like" evidence="1">
    <location>
        <begin position="7"/>
        <end position="157"/>
    </location>
</feature>
<organism evidence="2 3">
    <name type="scientific">Sulfurospirillum cavolei</name>
    <dbReference type="NCBI Taxonomy" id="366522"/>
    <lineage>
        <taxon>Bacteria</taxon>
        <taxon>Pseudomonadati</taxon>
        <taxon>Campylobacterota</taxon>
        <taxon>Epsilonproteobacteria</taxon>
        <taxon>Campylobacterales</taxon>
        <taxon>Sulfurospirillaceae</taxon>
        <taxon>Sulfurospirillum</taxon>
    </lineage>
</organism>
<dbReference type="SMART" id="SM00986">
    <property type="entry name" value="UDG"/>
    <property type="match status" value="1"/>
</dbReference>
<dbReference type="SMART" id="SM00987">
    <property type="entry name" value="UreE_C"/>
    <property type="match status" value="1"/>
</dbReference>
<dbReference type="InterPro" id="IPR026353">
    <property type="entry name" value="Hypoxan-DNA_Glyclase"/>
</dbReference>